<dbReference type="AlphaFoldDB" id="A0A1C4GTH8"/>
<sequence length="68" mass="7728">MLNKILNHKVFLFWSILIMILCSITITLSSENTLSDSLSITFSIFASFALFFTSVVLLEEMVHEICNP</sequence>
<evidence type="ECO:0000313" key="3">
    <source>
        <dbReference type="Proteomes" id="UP000243661"/>
    </source>
</evidence>
<keyword evidence="1" id="KW-0472">Membrane</keyword>
<keyword evidence="1" id="KW-0812">Transmembrane</keyword>
<name>A0A1C4GTH8_9GAMM</name>
<dbReference type="Proteomes" id="UP000243661">
    <property type="component" value="Unassembled WGS sequence"/>
</dbReference>
<feature type="transmembrane region" description="Helical" evidence="1">
    <location>
        <begin position="39"/>
        <end position="58"/>
    </location>
</feature>
<dbReference type="EMBL" id="FMBK01000004">
    <property type="protein sequence ID" value="SCC71466.1"/>
    <property type="molecule type" value="Genomic_DNA"/>
</dbReference>
<evidence type="ECO:0000256" key="1">
    <source>
        <dbReference type="SAM" id="Phobius"/>
    </source>
</evidence>
<protein>
    <submittedName>
        <fullName evidence="2">Uncharacterized protein</fullName>
    </submittedName>
</protein>
<accession>A0A1C4GTH8</accession>
<evidence type="ECO:0000313" key="2">
    <source>
        <dbReference type="EMBL" id="SCC71466.1"/>
    </source>
</evidence>
<reference evidence="2 3" key="1">
    <citation type="submission" date="2016-08" db="EMBL/GenBank/DDBJ databases">
        <authorList>
            <person name="Seilhamer J.J."/>
        </authorList>
    </citation>
    <scope>NUCLEOTIDE SEQUENCE [LARGE SCALE GENOMIC DNA]</scope>
    <source>
        <strain evidence="2 3">ANC 4874</strain>
    </source>
</reference>
<dbReference type="OrthoDB" id="6706103at2"/>
<keyword evidence="1" id="KW-1133">Transmembrane helix</keyword>
<gene>
    <name evidence="2" type="ORF">GA0116959_10497</name>
</gene>
<proteinExistence type="predicted"/>
<organism evidence="2 3">
    <name type="scientific">Acinetobacter albensis</name>
    <dbReference type="NCBI Taxonomy" id="1673609"/>
    <lineage>
        <taxon>Bacteria</taxon>
        <taxon>Pseudomonadati</taxon>
        <taxon>Pseudomonadota</taxon>
        <taxon>Gammaproteobacteria</taxon>
        <taxon>Moraxellales</taxon>
        <taxon>Moraxellaceae</taxon>
        <taxon>Acinetobacter</taxon>
    </lineage>
</organism>